<dbReference type="PROSITE" id="PS00211">
    <property type="entry name" value="ABC_TRANSPORTER_1"/>
    <property type="match status" value="1"/>
</dbReference>
<dbReference type="InterPro" id="IPR003439">
    <property type="entry name" value="ABC_transporter-like_ATP-bd"/>
</dbReference>
<evidence type="ECO:0000256" key="1">
    <source>
        <dbReference type="ARBA" id="ARBA00004141"/>
    </source>
</evidence>
<dbReference type="Pfam" id="PF19055">
    <property type="entry name" value="ABC2_membrane_7"/>
    <property type="match status" value="1"/>
</dbReference>
<evidence type="ECO:0000256" key="8">
    <source>
        <dbReference type="ARBA" id="ARBA00023136"/>
    </source>
</evidence>
<dbReference type="EMBL" id="KQ414705">
    <property type="protein sequence ID" value="KOC63207.1"/>
    <property type="molecule type" value="Genomic_DNA"/>
</dbReference>
<dbReference type="SMART" id="SM00382">
    <property type="entry name" value="AAA"/>
    <property type="match status" value="1"/>
</dbReference>
<keyword evidence="7 9" id="KW-1133">Transmembrane helix</keyword>
<feature type="transmembrane region" description="Helical" evidence="9">
    <location>
        <begin position="532"/>
        <end position="550"/>
    </location>
</feature>
<keyword evidence="6 11" id="KW-0067">ATP-binding</keyword>
<evidence type="ECO:0000259" key="10">
    <source>
        <dbReference type="PROSITE" id="PS50893"/>
    </source>
</evidence>
<reference evidence="11 12" key="1">
    <citation type="submission" date="2015-07" db="EMBL/GenBank/DDBJ databases">
        <title>The genome of Habropoda laboriosa.</title>
        <authorList>
            <person name="Pan H."/>
            <person name="Kapheim K."/>
        </authorList>
    </citation>
    <scope>NUCLEOTIDE SEQUENCE [LARGE SCALE GENOMIC DNA]</scope>
    <source>
        <strain evidence="11">0110345459</strain>
    </source>
</reference>
<keyword evidence="5" id="KW-0547">Nucleotide-binding</keyword>
<dbReference type="InterPro" id="IPR017871">
    <property type="entry name" value="ABC_transporter-like_CS"/>
</dbReference>
<keyword evidence="8 9" id="KW-0472">Membrane</keyword>
<keyword evidence="12" id="KW-1185">Reference proteome</keyword>
<feature type="transmembrane region" description="Helical" evidence="9">
    <location>
        <begin position="393"/>
        <end position="411"/>
    </location>
</feature>
<feature type="domain" description="ABC transporter" evidence="10">
    <location>
        <begin position="42"/>
        <end position="280"/>
    </location>
</feature>
<evidence type="ECO:0000256" key="4">
    <source>
        <dbReference type="ARBA" id="ARBA00022692"/>
    </source>
</evidence>
<feature type="transmembrane region" description="Helical" evidence="9">
    <location>
        <begin position="500"/>
        <end position="520"/>
    </location>
</feature>
<dbReference type="InterPro" id="IPR013525">
    <property type="entry name" value="ABC2_TM"/>
</dbReference>
<dbReference type="GO" id="GO:0005524">
    <property type="term" value="F:ATP binding"/>
    <property type="evidence" value="ECO:0007669"/>
    <property type="project" value="UniProtKB-KW"/>
</dbReference>
<evidence type="ECO:0000256" key="3">
    <source>
        <dbReference type="ARBA" id="ARBA00022448"/>
    </source>
</evidence>
<gene>
    <name evidence="11" type="ORF">WH47_02716</name>
</gene>
<evidence type="ECO:0000256" key="6">
    <source>
        <dbReference type="ARBA" id="ARBA00022840"/>
    </source>
</evidence>
<proteinExistence type="inferred from homology"/>
<dbReference type="PANTHER" id="PTHR48041">
    <property type="entry name" value="ABC TRANSPORTER G FAMILY MEMBER 28"/>
    <property type="match status" value="1"/>
</dbReference>
<keyword evidence="4 9" id="KW-0812">Transmembrane</keyword>
<name>A0A0L7QX62_9HYME</name>
<dbReference type="STRING" id="597456.A0A0L7QX62"/>
<dbReference type="FunFam" id="3.40.50.300:FF:001077">
    <property type="entry name" value="Uncharacterized protein, isoform A"/>
    <property type="match status" value="1"/>
</dbReference>
<evidence type="ECO:0000313" key="12">
    <source>
        <dbReference type="Proteomes" id="UP000053825"/>
    </source>
</evidence>
<feature type="transmembrane region" description="Helical" evidence="9">
    <location>
        <begin position="611"/>
        <end position="635"/>
    </location>
</feature>
<comment type="subcellular location">
    <subcellularLocation>
        <location evidence="1">Membrane</location>
        <topology evidence="1">Multi-pass membrane protein</topology>
    </subcellularLocation>
</comment>
<feature type="transmembrane region" description="Helical" evidence="9">
    <location>
        <begin position="423"/>
        <end position="444"/>
    </location>
</feature>
<comment type="similarity">
    <text evidence="2">Belongs to the ABC transporter superfamily. ABCG family. Eye pigment precursor importer (TC 3.A.1.204) subfamily.</text>
</comment>
<dbReference type="Gene3D" id="3.40.50.300">
    <property type="entry name" value="P-loop containing nucleotide triphosphate hydrolases"/>
    <property type="match status" value="1"/>
</dbReference>
<feature type="transmembrane region" description="Helical" evidence="9">
    <location>
        <begin position="464"/>
        <end position="488"/>
    </location>
</feature>
<dbReference type="PANTHER" id="PTHR48041:SF133">
    <property type="entry name" value="GH24286P"/>
    <property type="match status" value="1"/>
</dbReference>
<organism evidence="11 12">
    <name type="scientific">Habropoda laboriosa</name>
    <dbReference type="NCBI Taxonomy" id="597456"/>
    <lineage>
        <taxon>Eukaryota</taxon>
        <taxon>Metazoa</taxon>
        <taxon>Ecdysozoa</taxon>
        <taxon>Arthropoda</taxon>
        <taxon>Hexapoda</taxon>
        <taxon>Insecta</taxon>
        <taxon>Pterygota</taxon>
        <taxon>Neoptera</taxon>
        <taxon>Endopterygota</taxon>
        <taxon>Hymenoptera</taxon>
        <taxon>Apocrita</taxon>
        <taxon>Aculeata</taxon>
        <taxon>Apoidea</taxon>
        <taxon>Anthophila</taxon>
        <taxon>Apidae</taxon>
        <taxon>Habropoda</taxon>
    </lineage>
</organism>
<keyword evidence="3" id="KW-0813">Transport</keyword>
<dbReference type="Pfam" id="PF01061">
    <property type="entry name" value="ABC2_membrane"/>
    <property type="match status" value="1"/>
</dbReference>
<dbReference type="PROSITE" id="PS50893">
    <property type="entry name" value="ABC_TRANSPORTER_2"/>
    <property type="match status" value="1"/>
</dbReference>
<evidence type="ECO:0000256" key="9">
    <source>
        <dbReference type="SAM" id="Phobius"/>
    </source>
</evidence>
<feature type="transmembrane region" description="Helical" evidence="9">
    <location>
        <begin position="562"/>
        <end position="582"/>
    </location>
</feature>
<dbReference type="Pfam" id="PF00005">
    <property type="entry name" value="ABC_tran"/>
    <property type="match status" value="1"/>
</dbReference>
<dbReference type="InterPro" id="IPR050352">
    <property type="entry name" value="ABCG_transporters"/>
</dbReference>
<dbReference type="GO" id="GO:0140359">
    <property type="term" value="F:ABC-type transporter activity"/>
    <property type="evidence" value="ECO:0007669"/>
    <property type="project" value="InterPro"/>
</dbReference>
<dbReference type="InterPro" id="IPR043926">
    <property type="entry name" value="ABCG_dom"/>
</dbReference>
<evidence type="ECO:0000256" key="2">
    <source>
        <dbReference type="ARBA" id="ARBA00005814"/>
    </source>
</evidence>
<protein>
    <submittedName>
        <fullName evidence="11">ATP-binding cassette sub-family G member 4</fullName>
    </submittedName>
</protein>
<dbReference type="GO" id="GO:0016887">
    <property type="term" value="F:ATP hydrolysis activity"/>
    <property type="evidence" value="ECO:0007669"/>
    <property type="project" value="InterPro"/>
</dbReference>
<dbReference type="OrthoDB" id="66620at2759"/>
<dbReference type="SUPFAM" id="SSF52540">
    <property type="entry name" value="P-loop containing nucleoside triphosphate hydrolases"/>
    <property type="match status" value="1"/>
</dbReference>
<dbReference type="AlphaFoldDB" id="A0A0L7QX62"/>
<evidence type="ECO:0000256" key="5">
    <source>
        <dbReference type="ARBA" id="ARBA00022741"/>
    </source>
</evidence>
<dbReference type="InterPro" id="IPR003593">
    <property type="entry name" value="AAA+_ATPase"/>
</dbReference>
<sequence length="647" mass="73440">MGTKVLIEMQQQLRYAMSSSKNAETSTKKLDDMMDIDNSIFLVFEDISYSAKPWLFSKQKYELLKNVSGEFRAGELTAIMGLSGAGKSTLMDVLTGFTTSGVTGNIMVNSKARNLDEFRRLSAYIMQNNNLQPLLTVQEAMNVAADLKLTVSHQEKKQKVDQILVTMSLESCRHTRTDQLSGGERKRLAIALELINSPPILFFDEPTSGLDSVTSKYCITLLKQLAKAGQTVICSIHQPSASLLNMMDHLYVIAEGSCVYSGSTQNLVPYLSSLGLQCPTHYNPADYLMEICNGDYGKHLPQMVEAIENGKNNAWRSTSNATTANHQEEVIALNVTASFQALRQRSPMEMQQVTTDKHLVSDYATSFWKQLVILLKRNAIRLSRDKILTFTRLSMHFVIALIVGTIYFKVGQDAVYVLDNFNLLFFNIMFLMFSAFSATVTTFPSELPVIMREHFNRWYKLHSFYLANKLADIPIQFGAISLYILIVYYMSDQLLELQRFCLYTLMCFAITMVAQMFGLLVGTGMKVQHGMVFGPFFTILPFLMFSGFFVQFRDAHPYLRWLFHLSFLKYGFEGVMIAIYGYDRPKLSCSDVYCHFAIPETLLNAVDMKQANYWFCLIVLVCLYLMLDIGTYALLKLKLEKRVLCSV</sequence>
<dbReference type="InterPro" id="IPR027417">
    <property type="entry name" value="P-loop_NTPase"/>
</dbReference>
<dbReference type="Proteomes" id="UP000053825">
    <property type="component" value="Unassembled WGS sequence"/>
</dbReference>
<evidence type="ECO:0000313" key="11">
    <source>
        <dbReference type="EMBL" id="KOC63207.1"/>
    </source>
</evidence>
<accession>A0A0L7QX62</accession>
<evidence type="ECO:0000256" key="7">
    <source>
        <dbReference type="ARBA" id="ARBA00022989"/>
    </source>
</evidence>
<dbReference type="GO" id="GO:0005886">
    <property type="term" value="C:plasma membrane"/>
    <property type="evidence" value="ECO:0007669"/>
    <property type="project" value="TreeGrafter"/>
</dbReference>
<dbReference type="CDD" id="cd03213">
    <property type="entry name" value="ABCG_EPDR"/>
    <property type="match status" value="1"/>
</dbReference>